<evidence type="ECO:0000256" key="4">
    <source>
        <dbReference type="ARBA" id="ARBA00023136"/>
    </source>
</evidence>
<dbReference type="InterPro" id="IPR009908">
    <property type="entry name" value="Methylamine_util_MauE"/>
</dbReference>
<evidence type="ECO:0000256" key="2">
    <source>
        <dbReference type="ARBA" id="ARBA00022692"/>
    </source>
</evidence>
<dbReference type="Proteomes" id="UP001205965">
    <property type="component" value="Unassembled WGS sequence"/>
</dbReference>
<feature type="domain" description="Methylamine utilisation protein MauE" evidence="6">
    <location>
        <begin position="35"/>
        <end position="165"/>
    </location>
</feature>
<proteinExistence type="predicted"/>
<keyword evidence="8" id="KW-1185">Reference proteome</keyword>
<name>A0ABT2G0N7_9CORY</name>
<evidence type="ECO:0000313" key="7">
    <source>
        <dbReference type="EMBL" id="MCS5480258.1"/>
    </source>
</evidence>
<keyword evidence="2 5" id="KW-0812">Transmembrane</keyword>
<dbReference type="Pfam" id="PF07291">
    <property type="entry name" value="MauE"/>
    <property type="match status" value="1"/>
</dbReference>
<feature type="transmembrane region" description="Helical" evidence="5">
    <location>
        <begin position="31"/>
        <end position="53"/>
    </location>
</feature>
<keyword evidence="3 5" id="KW-1133">Transmembrane helix</keyword>
<feature type="transmembrane region" description="Helical" evidence="5">
    <location>
        <begin position="78"/>
        <end position="99"/>
    </location>
</feature>
<reference evidence="7 8" key="1">
    <citation type="submission" date="2022-08" db="EMBL/GenBank/DDBJ databases">
        <title>YIM 101645 draft genome.</title>
        <authorList>
            <person name="Chen X."/>
        </authorList>
    </citation>
    <scope>NUCLEOTIDE SEQUENCE [LARGE SCALE GENOMIC DNA]</scope>
    <source>
        <strain evidence="7 8">YIM 101645</strain>
    </source>
</reference>
<dbReference type="EMBL" id="JANWTC010000009">
    <property type="protein sequence ID" value="MCS5480258.1"/>
    <property type="molecule type" value="Genomic_DNA"/>
</dbReference>
<organism evidence="7 8">
    <name type="scientific">Corynebacterium lemuris</name>
    <dbReference type="NCBI Taxonomy" id="1859292"/>
    <lineage>
        <taxon>Bacteria</taxon>
        <taxon>Bacillati</taxon>
        <taxon>Actinomycetota</taxon>
        <taxon>Actinomycetes</taxon>
        <taxon>Mycobacteriales</taxon>
        <taxon>Corynebacteriaceae</taxon>
        <taxon>Corynebacterium</taxon>
    </lineage>
</organism>
<feature type="transmembrane region" description="Helical" evidence="5">
    <location>
        <begin position="106"/>
        <end position="123"/>
    </location>
</feature>
<accession>A0ABT2G0N7</accession>
<gene>
    <name evidence="7" type="ORF">NYP18_11380</name>
</gene>
<comment type="caution">
    <text evidence="7">The sequence shown here is derived from an EMBL/GenBank/DDBJ whole genome shotgun (WGS) entry which is preliminary data.</text>
</comment>
<evidence type="ECO:0000259" key="6">
    <source>
        <dbReference type="Pfam" id="PF07291"/>
    </source>
</evidence>
<evidence type="ECO:0000256" key="3">
    <source>
        <dbReference type="ARBA" id="ARBA00022989"/>
    </source>
</evidence>
<keyword evidence="4 5" id="KW-0472">Membrane</keyword>
<feature type="transmembrane region" description="Helical" evidence="5">
    <location>
        <begin position="143"/>
        <end position="165"/>
    </location>
</feature>
<evidence type="ECO:0000256" key="5">
    <source>
        <dbReference type="SAM" id="Phobius"/>
    </source>
</evidence>
<evidence type="ECO:0000313" key="8">
    <source>
        <dbReference type="Proteomes" id="UP001205965"/>
    </source>
</evidence>
<sequence>MSTTEQAMTPSTNPEPVAAGSFWSSTNGRRILDGISLFARFFMAYTWLTAGWAKLNDHMNMTQAIMAYEIFTPQWSDLLARLIGPLEIAGGLFLLLGVFLRQSSKVATGVLVLFIVGIAQAWARGLAIDCGCFSIEPNYDAVAMDYFITILRDVFYLALTVWTIYRPFKRFALYP</sequence>
<evidence type="ECO:0000256" key="1">
    <source>
        <dbReference type="ARBA" id="ARBA00004141"/>
    </source>
</evidence>
<comment type="subcellular location">
    <subcellularLocation>
        <location evidence="1">Membrane</location>
        <topology evidence="1">Multi-pass membrane protein</topology>
    </subcellularLocation>
</comment>
<dbReference type="RefSeq" id="WP_259428324.1">
    <property type="nucleotide sequence ID" value="NZ_JANWTC010000009.1"/>
</dbReference>
<protein>
    <submittedName>
        <fullName evidence="7">DoxX family membrane protein</fullName>
    </submittedName>
</protein>